<accession>B0D1F8</accession>
<dbReference type="Proteomes" id="UP000001194">
    <property type="component" value="Unassembled WGS sequence"/>
</dbReference>
<dbReference type="InParanoid" id="B0D1F8"/>
<name>B0D1F8_LACBS</name>
<reference evidence="2 3" key="1">
    <citation type="journal article" date="2008" name="Nature">
        <title>The genome of Laccaria bicolor provides insights into mycorrhizal symbiosis.</title>
        <authorList>
            <person name="Martin F."/>
            <person name="Aerts A."/>
            <person name="Ahren D."/>
            <person name="Brun A."/>
            <person name="Danchin E.G.J."/>
            <person name="Duchaussoy F."/>
            <person name="Gibon J."/>
            <person name="Kohler A."/>
            <person name="Lindquist E."/>
            <person name="Pereda V."/>
            <person name="Salamov A."/>
            <person name="Shapiro H.J."/>
            <person name="Wuyts J."/>
            <person name="Blaudez D."/>
            <person name="Buee M."/>
            <person name="Brokstein P."/>
            <person name="Canbaeck B."/>
            <person name="Cohen D."/>
            <person name="Courty P.E."/>
            <person name="Coutinho P.M."/>
            <person name="Delaruelle C."/>
            <person name="Detter J.C."/>
            <person name="Deveau A."/>
            <person name="DiFazio S."/>
            <person name="Duplessis S."/>
            <person name="Fraissinet-Tachet L."/>
            <person name="Lucic E."/>
            <person name="Frey-Klett P."/>
            <person name="Fourrey C."/>
            <person name="Feussner I."/>
            <person name="Gay G."/>
            <person name="Grimwood J."/>
            <person name="Hoegger P.J."/>
            <person name="Jain P."/>
            <person name="Kilaru S."/>
            <person name="Labbe J."/>
            <person name="Lin Y.C."/>
            <person name="Legue V."/>
            <person name="Le Tacon F."/>
            <person name="Marmeisse R."/>
            <person name="Melayah D."/>
            <person name="Montanini B."/>
            <person name="Muratet M."/>
            <person name="Nehls U."/>
            <person name="Niculita-Hirzel H."/>
            <person name="Oudot-Le Secq M.P."/>
            <person name="Peter M."/>
            <person name="Quesneville H."/>
            <person name="Rajashekar B."/>
            <person name="Reich M."/>
            <person name="Rouhier N."/>
            <person name="Schmutz J."/>
            <person name="Yin T."/>
            <person name="Chalot M."/>
            <person name="Henrissat B."/>
            <person name="Kuees U."/>
            <person name="Lucas S."/>
            <person name="Van de Peer Y."/>
            <person name="Podila G.K."/>
            <person name="Polle A."/>
            <person name="Pukkila P.J."/>
            <person name="Richardson P.M."/>
            <person name="Rouze P."/>
            <person name="Sanders I.R."/>
            <person name="Stajich J.E."/>
            <person name="Tunlid A."/>
            <person name="Tuskan G."/>
            <person name="Grigoriev I.V."/>
        </authorList>
    </citation>
    <scope>NUCLEOTIDE SEQUENCE [LARGE SCALE GENOMIC DNA]</scope>
    <source>
        <strain evidence="3">S238N-H82 / ATCC MYA-4686</strain>
    </source>
</reference>
<keyword evidence="3" id="KW-1185">Reference proteome</keyword>
<organism evidence="3">
    <name type="scientific">Laccaria bicolor (strain S238N-H82 / ATCC MYA-4686)</name>
    <name type="common">Bicoloured deceiver</name>
    <name type="synonym">Laccaria laccata var. bicolor</name>
    <dbReference type="NCBI Taxonomy" id="486041"/>
    <lineage>
        <taxon>Eukaryota</taxon>
        <taxon>Fungi</taxon>
        <taxon>Dikarya</taxon>
        <taxon>Basidiomycota</taxon>
        <taxon>Agaricomycotina</taxon>
        <taxon>Agaricomycetes</taxon>
        <taxon>Agaricomycetidae</taxon>
        <taxon>Agaricales</taxon>
        <taxon>Agaricineae</taxon>
        <taxon>Hydnangiaceae</taxon>
        <taxon>Laccaria</taxon>
    </lineage>
</organism>
<evidence type="ECO:0000256" key="1">
    <source>
        <dbReference type="SAM" id="MobiDB-lite"/>
    </source>
</evidence>
<dbReference type="HOGENOM" id="CLU_721730_0_0_1"/>
<sequence length="373" mass="41897">MATIPSRLKPLPALPRGTTKQAPVQFFHGMTEVPENDQPVLENDHPANDPTKIVRDIKQRRSNAGHIDPESLHLGAVESNLFSPDVRHVELPPDTIQETPSSPRITHQEATVSSIGIPRVEPVTYTTFAHSSRSSPPLTLSDGSSSFEDEDDIVREDDDRLSSRDEHIAEIHNEKVYRHLLKHHYHSSLIIPLWNPCPIDLGAVGYLREGRFITLFNAFRPKDSNDGRESRGSKVRRKYTYPLQAGHGIAVMCVETTEYRYLEPLEALSNWFQANVTSIIISYGTQHTIQKEDLFLVIGTLCAPNHALFVSHSHPDGQAYFSVYSSPKIGQPWGIFTPQQPASKVSPRQNGPWNSVLLARLRFMPGHSKPTFK</sequence>
<dbReference type="RefSeq" id="XP_001877523.1">
    <property type="nucleotide sequence ID" value="XM_001877488.1"/>
</dbReference>
<dbReference type="OrthoDB" id="1668230at2759"/>
<dbReference type="STRING" id="486041.B0D1F8"/>
<dbReference type="AlphaFoldDB" id="B0D1F8"/>
<feature type="compositionally biased region" description="Polar residues" evidence="1">
    <location>
        <begin position="128"/>
        <end position="138"/>
    </location>
</feature>
<evidence type="ECO:0000313" key="2">
    <source>
        <dbReference type="EMBL" id="EDR11626.1"/>
    </source>
</evidence>
<feature type="compositionally biased region" description="Acidic residues" evidence="1">
    <location>
        <begin position="147"/>
        <end position="156"/>
    </location>
</feature>
<feature type="region of interest" description="Disordered" evidence="1">
    <location>
        <begin position="128"/>
        <end position="163"/>
    </location>
</feature>
<dbReference type="KEGG" id="lbc:LACBIDRAFT_324322"/>
<dbReference type="EMBL" id="DS547095">
    <property type="protein sequence ID" value="EDR11626.1"/>
    <property type="molecule type" value="Genomic_DNA"/>
</dbReference>
<evidence type="ECO:0000313" key="3">
    <source>
        <dbReference type="Proteomes" id="UP000001194"/>
    </source>
</evidence>
<feature type="region of interest" description="Disordered" evidence="1">
    <location>
        <begin position="1"/>
        <end position="22"/>
    </location>
</feature>
<dbReference type="GeneID" id="6073316"/>
<gene>
    <name evidence="2" type="ORF">LACBIDRAFT_324322</name>
</gene>
<protein>
    <submittedName>
        <fullName evidence="2">Predicted protein</fullName>
    </submittedName>
</protein>
<proteinExistence type="predicted"/>